<dbReference type="Proteomes" id="UP000887576">
    <property type="component" value="Unplaced"/>
</dbReference>
<accession>A0AC34REG3</accession>
<name>A0AC34REG3_9BILA</name>
<sequence length="164" mass="18409">MNILIFVAAFFAVGLSFNVRRIRQIDPSTDELEDLLIRSDSRLINQRIVEEVPKSEADLTVYSLPGEVFSKLDGTDRRPVNQILEDADSRPINPIVPSIKSNSLENDNSDPVLDFDDEKVVPVIKKPQTLSTIRNNEILAEIKSKVPTDDLDNDDSLEDDNESS</sequence>
<dbReference type="WBParaSite" id="JU765_v2.g6191.t1">
    <property type="protein sequence ID" value="JU765_v2.g6191.t1"/>
    <property type="gene ID" value="JU765_v2.g6191"/>
</dbReference>
<reference evidence="2" key="1">
    <citation type="submission" date="2022-11" db="UniProtKB">
        <authorList>
            <consortium name="WormBaseParasite"/>
        </authorList>
    </citation>
    <scope>IDENTIFICATION</scope>
</reference>
<evidence type="ECO:0000313" key="2">
    <source>
        <dbReference type="WBParaSite" id="JU765_v2.g6191.t1"/>
    </source>
</evidence>
<proteinExistence type="predicted"/>
<protein>
    <submittedName>
        <fullName evidence="2">Secreted protein</fullName>
    </submittedName>
</protein>
<organism evidence="1 2">
    <name type="scientific">Panagrolaimus sp. JU765</name>
    <dbReference type="NCBI Taxonomy" id="591449"/>
    <lineage>
        <taxon>Eukaryota</taxon>
        <taxon>Metazoa</taxon>
        <taxon>Ecdysozoa</taxon>
        <taxon>Nematoda</taxon>
        <taxon>Chromadorea</taxon>
        <taxon>Rhabditida</taxon>
        <taxon>Tylenchina</taxon>
        <taxon>Panagrolaimomorpha</taxon>
        <taxon>Panagrolaimoidea</taxon>
        <taxon>Panagrolaimidae</taxon>
        <taxon>Panagrolaimus</taxon>
    </lineage>
</organism>
<evidence type="ECO:0000313" key="1">
    <source>
        <dbReference type="Proteomes" id="UP000887576"/>
    </source>
</evidence>